<dbReference type="Proteomes" id="UP000799440">
    <property type="component" value="Unassembled WGS sequence"/>
</dbReference>
<evidence type="ECO:0000313" key="2">
    <source>
        <dbReference type="EMBL" id="KAF2743752.1"/>
    </source>
</evidence>
<reference evidence="2" key="1">
    <citation type="journal article" date="2020" name="Stud. Mycol.">
        <title>101 Dothideomycetes genomes: a test case for predicting lifestyles and emergence of pathogens.</title>
        <authorList>
            <person name="Haridas S."/>
            <person name="Albert R."/>
            <person name="Binder M."/>
            <person name="Bloem J."/>
            <person name="Labutti K."/>
            <person name="Salamov A."/>
            <person name="Andreopoulos B."/>
            <person name="Baker S."/>
            <person name="Barry K."/>
            <person name="Bills G."/>
            <person name="Bluhm B."/>
            <person name="Cannon C."/>
            <person name="Castanera R."/>
            <person name="Culley D."/>
            <person name="Daum C."/>
            <person name="Ezra D."/>
            <person name="Gonzalez J."/>
            <person name="Henrissat B."/>
            <person name="Kuo A."/>
            <person name="Liang C."/>
            <person name="Lipzen A."/>
            <person name="Lutzoni F."/>
            <person name="Magnuson J."/>
            <person name="Mondo S."/>
            <person name="Nolan M."/>
            <person name="Ohm R."/>
            <person name="Pangilinan J."/>
            <person name="Park H.-J."/>
            <person name="Ramirez L."/>
            <person name="Alfaro M."/>
            <person name="Sun H."/>
            <person name="Tritt A."/>
            <person name="Yoshinaga Y."/>
            <person name="Zwiers L.-H."/>
            <person name="Turgeon B."/>
            <person name="Goodwin S."/>
            <person name="Spatafora J."/>
            <person name="Crous P."/>
            <person name="Grigoriev I."/>
        </authorList>
    </citation>
    <scope>NUCLEOTIDE SEQUENCE</scope>
    <source>
        <strain evidence="2">CBS 119925</strain>
    </source>
</reference>
<accession>A0A6A6UZQ5</accession>
<name>A0A6A6UZQ5_9PLEO</name>
<keyword evidence="3" id="KW-1185">Reference proteome</keyword>
<evidence type="ECO:0000313" key="3">
    <source>
        <dbReference type="Proteomes" id="UP000799440"/>
    </source>
</evidence>
<evidence type="ECO:0000256" key="1">
    <source>
        <dbReference type="SAM" id="MobiDB-lite"/>
    </source>
</evidence>
<organism evidence="2 3">
    <name type="scientific">Sporormia fimetaria CBS 119925</name>
    <dbReference type="NCBI Taxonomy" id="1340428"/>
    <lineage>
        <taxon>Eukaryota</taxon>
        <taxon>Fungi</taxon>
        <taxon>Dikarya</taxon>
        <taxon>Ascomycota</taxon>
        <taxon>Pezizomycotina</taxon>
        <taxon>Dothideomycetes</taxon>
        <taxon>Pleosporomycetidae</taxon>
        <taxon>Pleosporales</taxon>
        <taxon>Sporormiaceae</taxon>
        <taxon>Sporormia</taxon>
    </lineage>
</organism>
<dbReference type="OrthoDB" id="5397701at2759"/>
<protein>
    <submittedName>
        <fullName evidence="2">Uncharacterized protein</fullName>
    </submittedName>
</protein>
<dbReference type="PANTHER" id="PTHR37331:SF1">
    <property type="entry name" value="YALI0F11671P"/>
    <property type="match status" value="1"/>
</dbReference>
<proteinExistence type="predicted"/>
<dbReference type="PANTHER" id="PTHR37331">
    <property type="entry name" value="YALI0F11671P"/>
    <property type="match status" value="1"/>
</dbReference>
<gene>
    <name evidence="2" type="ORF">M011DRAFT_210814</name>
</gene>
<sequence length="199" mass="21194">MLAINPLRAPRLLRSLPSLSTPIRQRTSRYVSTLQENPHIYTFKHPEQHSNTLLTLLPTSPPTPALAIGTTTTLPPTPSTFTENPQFLGILQSVLHTYATQDPSIKQQAAAFASPGGFNLGNQGGGGAGPASSQGGMGGANKGGWIHVSDMRNPPDWGRIAWPEDIFGSLEVDGEGRFVGGDGNYQASGTYRVVTREGM</sequence>
<feature type="region of interest" description="Disordered" evidence="1">
    <location>
        <begin position="121"/>
        <end position="141"/>
    </location>
</feature>
<dbReference type="EMBL" id="MU006594">
    <property type="protein sequence ID" value="KAF2743752.1"/>
    <property type="molecule type" value="Genomic_DNA"/>
</dbReference>
<dbReference type="AlphaFoldDB" id="A0A6A6UZQ5"/>